<name>A0A835DHW6_TETSI</name>
<comment type="caution">
    <text evidence="2">The sequence shown here is derived from an EMBL/GenBank/DDBJ whole genome shotgun (WGS) entry which is preliminary data.</text>
</comment>
<dbReference type="EMBL" id="JABCRI010000007">
    <property type="protein sequence ID" value="KAF8403996.1"/>
    <property type="molecule type" value="Genomic_DNA"/>
</dbReference>
<feature type="region of interest" description="Disordered" evidence="1">
    <location>
        <begin position="41"/>
        <end position="72"/>
    </location>
</feature>
<organism evidence="2 3">
    <name type="scientific">Tetracentron sinense</name>
    <name type="common">Spur-leaf</name>
    <dbReference type="NCBI Taxonomy" id="13715"/>
    <lineage>
        <taxon>Eukaryota</taxon>
        <taxon>Viridiplantae</taxon>
        <taxon>Streptophyta</taxon>
        <taxon>Embryophyta</taxon>
        <taxon>Tracheophyta</taxon>
        <taxon>Spermatophyta</taxon>
        <taxon>Magnoliopsida</taxon>
        <taxon>Trochodendrales</taxon>
        <taxon>Trochodendraceae</taxon>
        <taxon>Tetracentron</taxon>
    </lineage>
</organism>
<evidence type="ECO:0000256" key="1">
    <source>
        <dbReference type="SAM" id="MobiDB-lite"/>
    </source>
</evidence>
<proteinExistence type="predicted"/>
<sequence length="125" mass="13719">MGEVYRSICTGVYKGGDRDMAILKRSGDDFGRSWMEPSTRRNRAYRRRGSALRREKGLDMAGGGDQNRGKIDDSGVAEMVKLAGGDDCWPILTNEDADAGDENKQSWADGVEVNLTGEDGGREKE</sequence>
<feature type="region of interest" description="Disordered" evidence="1">
    <location>
        <begin position="93"/>
        <end position="125"/>
    </location>
</feature>
<gene>
    <name evidence="2" type="ORF">HHK36_012106</name>
</gene>
<reference evidence="2 3" key="1">
    <citation type="submission" date="2020-04" db="EMBL/GenBank/DDBJ databases">
        <title>Plant Genome Project.</title>
        <authorList>
            <person name="Zhang R.-G."/>
        </authorList>
    </citation>
    <scope>NUCLEOTIDE SEQUENCE [LARGE SCALE GENOMIC DNA]</scope>
    <source>
        <strain evidence="2">YNK0</strain>
        <tissue evidence="2">Leaf</tissue>
    </source>
</reference>
<dbReference type="AlphaFoldDB" id="A0A835DHW6"/>
<dbReference type="Proteomes" id="UP000655225">
    <property type="component" value="Unassembled WGS sequence"/>
</dbReference>
<keyword evidence="3" id="KW-1185">Reference proteome</keyword>
<feature type="compositionally biased region" description="Basic residues" evidence="1">
    <location>
        <begin position="41"/>
        <end position="51"/>
    </location>
</feature>
<protein>
    <submittedName>
        <fullName evidence="2">Uncharacterized protein</fullName>
    </submittedName>
</protein>
<evidence type="ECO:0000313" key="2">
    <source>
        <dbReference type="EMBL" id="KAF8403996.1"/>
    </source>
</evidence>
<accession>A0A835DHW6</accession>
<evidence type="ECO:0000313" key="3">
    <source>
        <dbReference type="Proteomes" id="UP000655225"/>
    </source>
</evidence>